<evidence type="ECO:0000256" key="14">
    <source>
        <dbReference type="ARBA" id="ARBA00023264"/>
    </source>
</evidence>
<feature type="transmembrane region" description="Helical" evidence="16">
    <location>
        <begin position="144"/>
        <end position="162"/>
    </location>
</feature>
<dbReference type="GO" id="GO:0005789">
    <property type="term" value="C:endoplasmic reticulum membrane"/>
    <property type="evidence" value="ECO:0007669"/>
    <property type="project" value="UniProtKB-SubCell"/>
</dbReference>
<evidence type="ECO:0000256" key="13">
    <source>
        <dbReference type="ARBA" id="ARBA00023209"/>
    </source>
</evidence>
<keyword evidence="6" id="KW-0444">Lipid biosynthesis</keyword>
<evidence type="ECO:0000256" key="7">
    <source>
        <dbReference type="ARBA" id="ARBA00022679"/>
    </source>
</evidence>
<evidence type="ECO:0000256" key="9">
    <source>
        <dbReference type="ARBA" id="ARBA00022824"/>
    </source>
</evidence>
<gene>
    <name evidence="18" type="primary">GPAT3</name>
    <name evidence="18" type="synonym">gpat3</name>
</gene>
<keyword evidence="9" id="KW-0256">Endoplasmic reticulum</keyword>
<dbReference type="AlphaFoldDB" id="A0A669DDZ8"/>
<reference evidence="18" key="3">
    <citation type="submission" date="2025-09" db="UniProtKB">
        <authorList>
            <consortium name="Ensembl"/>
        </authorList>
    </citation>
    <scope>IDENTIFICATION</scope>
</reference>
<evidence type="ECO:0000256" key="3">
    <source>
        <dbReference type="ARBA" id="ARBA00004771"/>
    </source>
</evidence>
<comment type="pathway">
    <text evidence="3">Glycerolipid metabolism; triacylglycerol biosynthesis.</text>
</comment>
<feature type="transmembrane region" description="Helical" evidence="16">
    <location>
        <begin position="12"/>
        <end position="40"/>
    </location>
</feature>
<comment type="subcellular location">
    <subcellularLocation>
        <location evidence="1">Endoplasmic reticulum membrane</location>
        <topology evidence="1">Multi-pass membrane protein</topology>
    </subcellularLocation>
</comment>
<comment type="pathway">
    <text evidence="2">Phospholipid metabolism; CDP-diacylglycerol biosynthesis; CDP-diacylglycerol from sn-glycerol 3-phosphate: step 1/3.</text>
</comment>
<dbReference type="Pfam" id="PF01553">
    <property type="entry name" value="Acyltransferase"/>
    <property type="match status" value="1"/>
</dbReference>
<evidence type="ECO:0000313" key="18">
    <source>
        <dbReference type="Ensembl" id="ENSONIP00000056555.1"/>
    </source>
</evidence>
<feature type="domain" description="Phospholipid/glycerol acyltransferase" evidence="17">
    <location>
        <begin position="229"/>
        <end position="340"/>
    </location>
</feature>
<reference evidence="18" key="2">
    <citation type="submission" date="2025-08" db="UniProtKB">
        <authorList>
            <consortium name="Ensembl"/>
        </authorList>
    </citation>
    <scope>IDENTIFICATION</scope>
</reference>
<keyword evidence="7" id="KW-0808">Transferase</keyword>
<dbReference type="GO" id="GO:0008654">
    <property type="term" value="P:phospholipid biosynthetic process"/>
    <property type="evidence" value="ECO:0007669"/>
    <property type="project" value="UniProtKB-KW"/>
</dbReference>
<dbReference type="GO" id="GO:0019432">
    <property type="term" value="P:triglyceride biosynthetic process"/>
    <property type="evidence" value="ECO:0007669"/>
    <property type="project" value="TreeGrafter"/>
</dbReference>
<evidence type="ECO:0000256" key="2">
    <source>
        <dbReference type="ARBA" id="ARBA00004765"/>
    </source>
</evidence>
<comment type="pathway">
    <text evidence="4">Lipid metabolism.</text>
</comment>
<sequence length="448" mass="50444">MEDLWTVAVAVFQLWMFVVVFLITLPAMFGLSLGVTSVYIQILVKLLEWATIRIQRGRQEQPSVPAPLPNGIIERAEGSMEEEMEQLRRSRSLEGGEFALSDALYFCKKGLESIVDDQVTQRFSSEDLASWNLLTRTNQNFRYISLRLTIFWGIGVFVRYCVLFPLRIALAIIGLSWLVIGTTLVGILPENRYGASTTEHVHLSSCRARPVDLSTCVSFCRENRPQKGGICVANHTTPIDVVILANDGCYAMVGQIHGGLMGVIQRSMVRSCPHVWFERSEMKDRHAVTTRLRAHVAAKTKLPILIFPEGTCINNTSVMMFKKGSFEIGGTIHPVAIKYDPRFGDAFWNSSKYNMVSYLLRTMTSWAVVVNVWYLPPMTIQDGEDAVQFANRVKSAIACRGGLLDLAWDGSLKRGKVKDAYKEEQQKMYSRVIVRQNGISATNTRRDN</sequence>
<keyword evidence="12 16" id="KW-0472">Membrane</keyword>
<dbReference type="Ensembl" id="ENSONIT00000036883.1">
    <property type="protein sequence ID" value="ENSONIP00000056555.1"/>
    <property type="gene ID" value="ENSONIG00000012514.2"/>
</dbReference>
<evidence type="ECO:0000259" key="17">
    <source>
        <dbReference type="SMART" id="SM00563"/>
    </source>
</evidence>
<keyword evidence="11" id="KW-0443">Lipid metabolism</keyword>
<keyword evidence="14" id="KW-1208">Phospholipid metabolism</keyword>
<dbReference type="CDD" id="cd07991">
    <property type="entry name" value="LPLAT_LPCAT1-like"/>
    <property type="match status" value="1"/>
</dbReference>
<dbReference type="PANTHER" id="PTHR23063">
    <property type="entry name" value="PHOSPHOLIPID ACYLTRANSFERASE"/>
    <property type="match status" value="1"/>
</dbReference>
<comment type="similarity">
    <text evidence="5">Belongs to the 1-acyl-sn-glycerol-3-phosphate acyltransferase family.</text>
</comment>
<evidence type="ECO:0000256" key="5">
    <source>
        <dbReference type="ARBA" id="ARBA00008655"/>
    </source>
</evidence>
<feature type="transmembrane region" description="Helical" evidence="16">
    <location>
        <begin position="168"/>
        <end position="188"/>
    </location>
</feature>
<dbReference type="GO" id="GO:0004366">
    <property type="term" value="F:glycerol-3-phosphate O-acyltransferase activity"/>
    <property type="evidence" value="ECO:0007669"/>
    <property type="project" value="TreeGrafter"/>
</dbReference>
<keyword evidence="10 16" id="KW-1133">Transmembrane helix</keyword>
<evidence type="ECO:0000256" key="16">
    <source>
        <dbReference type="SAM" id="Phobius"/>
    </source>
</evidence>
<proteinExistence type="inferred from homology"/>
<dbReference type="GeneTree" id="ENSGT01030000234574"/>
<dbReference type="PANTHER" id="PTHR23063:SF10">
    <property type="entry name" value="GLYCEROL-3-PHOSPHATE ACYLTRANSFERASE 3"/>
    <property type="match status" value="1"/>
</dbReference>
<dbReference type="SMART" id="SM00563">
    <property type="entry name" value="PlsC"/>
    <property type="match status" value="1"/>
</dbReference>
<reference evidence="19" key="1">
    <citation type="submission" date="2012-01" db="EMBL/GenBank/DDBJ databases">
        <title>The Genome Sequence of Oreochromis niloticus (Nile Tilapia).</title>
        <authorList>
            <consortium name="Broad Institute Genome Assembly Team"/>
            <consortium name="Broad Institute Sequencing Platform"/>
            <person name="Di Palma F."/>
            <person name="Johnson J."/>
            <person name="Lander E.S."/>
            <person name="Lindblad-Toh K."/>
        </authorList>
    </citation>
    <scope>NUCLEOTIDE SEQUENCE [LARGE SCALE GENOMIC DNA]</scope>
</reference>
<name>A0A669DDZ8_ORENI</name>
<dbReference type="SUPFAM" id="SSF69593">
    <property type="entry name" value="Glycerol-3-phosphate (1)-acyltransferase"/>
    <property type="match status" value="1"/>
</dbReference>
<evidence type="ECO:0000256" key="11">
    <source>
        <dbReference type="ARBA" id="ARBA00023098"/>
    </source>
</evidence>
<keyword evidence="13" id="KW-0594">Phospholipid biosynthesis</keyword>
<evidence type="ECO:0000256" key="1">
    <source>
        <dbReference type="ARBA" id="ARBA00004477"/>
    </source>
</evidence>
<dbReference type="InterPro" id="IPR002123">
    <property type="entry name" value="Plipid/glycerol_acylTrfase"/>
</dbReference>
<evidence type="ECO:0000313" key="19">
    <source>
        <dbReference type="Proteomes" id="UP000005207"/>
    </source>
</evidence>
<evidence type="ECO:0000256" key="8">
    <source>
        <dbReference type="ARBA" id="ARBA00022692"/>
    </source>
</evidence>
<evidence type="ECO:0000256" key="6">
    <source>
        <dbReference type="ARBA" id="ARBA00022516"/>
    </source>
</evidence>
<dbReference type="InterPro" id="IPR045252">
    <property type="entry name" value="LPCAT1-like"/>
</dbReference>
<protein>
    <submittedName>
        <fullName evidence="18">Glycerol-3-phosphate acyltransferase 3</fullName>
    </submittedName>
</protein>
<evidence type="ECO:0000256" key="10">
    <source>
        <dbReference type="ARBA" id="ARBA00022989"/>
    </source>
</evidence>
<accession>A0A669DDZ8</accession>
<keyword evidence="15" id="KW-0012">Acyltransferase</keyword>
<evidence type="ECO:0000256" key="15">
    <source>
        <dbReference type="ARBA" id="ARBA00023315"/>
    </source>
</evidence>
<keyword evidence="8 16" id="KW-0812">Transmembrane</keyword>
<evidence type="ECO:0000256" key="4">
    <source>
        <dbReference type="ARBA" id="ARBA00005189"/>
    </source>
</evidence>
<dbReference type="Proteomes" id="UP000005207">
    <property type="component" value="Linkage group LG7"/>
</dbReference>
<organism evidence="18 19">
    <name type="scientific">Oreochromis niloticus</name>
    <name type="common">Nile tilapia</name>
    <name type="synonym">Tilapia nilotica</name>
    <dbReference type="NCBI Taxonomy" id="8128"/>
    <lineage>
        <taxon>Eukaryota</taxon>
        <taxon>Metazoa</taxon>
        <taxon>Chordata</taxon>
        <taxon>Craniata</taxon>
        <taxon>Vertebrata</taxon>
        <taxon>Euteleostomi</taxon>
        <taxon>Actinopterygii</taxon>
        <taxon>Neopterygii</taxon>
        <taxon>Teleostei</taxon>
        <taxon>Neoteleostei</taxon>
        <taxon>Acanthomorphata</taxon>
        <taxon>Ovalentaria</taxon>
        <taxon>Cichlomorphae</taxon>
        <taxon>Cichliformes</taxon>
        <taxon>Cichlidae</taxon>
        <taxon>African cichlids</taxon>
        <taxon>Pseudocrenilabrinae</taxon>
        <taxon>Oreochromini</taxon>
        <taxon>Oreochromis</taxon>
    </lineage>
</organism>
<keyword evidence="19" id="KW-1185">Reference proteome</keyword>
<evidence type="ECO:0000256" key="12">
    <source>
        <dbReference type="ARBA" id="ARBA00023136"/>
    </source>
</evidence>